<gene>
    <name evidence="2" type="ORF">EDB92DRAFT_1881153</name>
</gene>
<dbReference type="Proteomes" id="UP001201163">
    <property type="component" value="Unassembled WGS sequence"/>
</dbReference>
<protein>
    <submittedName>
        <fullName evidence="2">Uncharacterized protein</fullName>
    </submittedName>
</protein>
<dbReference type="AlphaFoldDB" id="A0AAD4LBW7"/>
<proteinExistence type="predicted"/>
<comment type="caution">
    <text evidence="2">The sequence shown here is derived from an EMBL/GenBank/DDBJ whole genome shotgun (WGS) entry which is preliminary data.</text>
</comment>
<dbReference type="EMBL" id="JAKELL010000058">
    <property type="protein sequence ID" value="KAH8986017.1"/>
    <property type="molecule type" value="Genomic_DNA"/>
</dbReference>
<name>A0AAD4LBW7_9AGAM</name>
<organism evidence="2 3">
    <name type="scientific">Lactarius akahatsu</name>
    <dbReference type="NCBI Taxonomy" id="416441"/>
    <lineage>
        <taxon>Eukaryota</taxon>
        <taxon>Fungi</taxon>
        <taxon>Dikarya</taxon>
        <taxon>Basidiomycota</taxon>
        <taxon>Agaricomycotina</taxon>
        <taxon>Agaricomycetes</taxon>
        <taxon>Russulales</taxon>
        <taxon>Russulaceae</taxon>
        <taxon>Lactarius</taxon>
    </lineage>
</organism>
<reference evidence="2" key="1">
    <citation type="submission" date="2022-01" db="EMBL/GenBank/DDBJ databases">
        <title>Comparative genomics reveals a dynamic genome evolution in the ectomycorrhizal milk-cap (Lactarius) mushrooms.</title>
        <authorList>
            <consortium name="DOE Joint Genome Institute"/>
            <person name="Lebreton A."/>
            <person name="Tang N."/>
            <person name="Kuo A."/>
            <person name="LaButti K."/>
            <person name="Drula E."/>
            <person name="Barry K."/>
            <person name="Clum A."/>
            <person name="Lipzen A."/>
            <person name="Mousain D."/>
            <person name="Ng V."/>
            <person name="Wang R."/>
            <person name="Wang X."/>
            <person name="Dai Y."/>
            <person name="Henrissat B."/>
            <person name="Grigoriev I.V."/>
            <person name="Guerin-Laguette A."/>
            <person name="Yu F."/>
            <person name="Martin F.M."/>
        </authorList>
    </citation>
    <scope>NUCLEOTIDE SEQUENCE</scope>
    <source>
        <strain evidence="2">QP</strain>
    </source>
</reference>
<feature type="non-terminal residue" evidence="2">
    <location>
        <position position="1"/>
    </location>
</feature>
<evidence type="ECO:0000313" key="3">
    <source>
        <dbReference type="Proteomes" id="UP001201163"/>
    </source>
</evidence>
<feature type="compositionally biased region" description="Low complexity" evidence="1">
    <location>
        <begin position="152"/>
        <end position="166"/>
    </location>
</feature>
<accession>A0AAD4LBW7</accession>
<keyword evidence="3" id="KW-1185">Reference proteome</keyword>
<sequence length="172" mass="18147">MTSVGSRSHSPDFPTVMGLVQDKRRSTNRSGLWVKHARTRDEADKQSNISYSRAKVVTAEDSIVVVVASVCDVVAVADSSTVGVPSSDRVPKRGVDDALPDMSTSSTILLGVCMVWGGMTSAPSQEGLSVTVTSEVFAETLRVTLAVCSSSNQSSSFSMSSSGSESNRLPRL</sequence>
<evidence type="ECO:0000313" key="2">
    <source>
        <dbReference type="EMBL" id="KAH8986017.1"/>
    </source>
</evidence>
<feature type="region of interest" description="Disordered" evidence="1">
    <location>
        <begin position="152"/>
        <end position="172"/>
    </location>
</feature>
<evidence type="ECO:0000256" key="1">
    <source>
        <dbReference type="SAM" id="MobiDB-lite"/>
    </source>
</evidence>